<dbReference type="InterPro" id="IPR052024">
    <property type="entry name" value="Methanogen_methyltrans"/>
</dbReference>
<dbReference type="eggNOG" id="COG0407">
    <property type="taxonomic scope" value="Bacteria"/>
</dbReference>
<dbReference type="EMBL" id="CP002105">
    <property type="protein sequence ID" value="ADL12176.1"/>
    <property type="molecule type" value="Genomic_DNA"/>
</dbReference>
<keyword evidence="3" id="KW-1185">Reference proteome</keyword>
<sequence>MEKLTTNERLRRLFKGDKIDRIPIIPSASLYAGNLAKVTSREYFLNYEKSFEIKKIAAEIFGYDENPEFNLPGYISWDFGGELHISNKFNIVEPQIIEYPVSDKNDLDNLFLPDLDEAPGFQNRLNFHRIARKNDLSVSIFAGSPLEVVGNIVDINTLIKWFYKKPEIVHSLLKLGVEYILESADYYIDEFGVENCIAFSAYPLESNTIMSEKMFKKFCLPYIMEIFEKLIQKQIKSFGIHLCGDHRLNLKYFKNLPLPDRSFISVSEKMDIELVAQMFGDKHIIGGNIPTSLLINGTANEVYNKSTAIINKMKNYAGGFALMPSCNLPPVTPPLNLYAMIKAVKENGIIR</sequence>
<dbReference type="HOGENOM" id="CLU_040933_2_0_9"/>
<dbReference type="PANTHER" id="PTHR47099">
    <property type="entry name" value="METHYLCOBAMIDE:COM METHYLTRANSFERASE MTBA"/>
    <property type="match status" value="1"/>
</dbReference>
<organism evidence="2 3">
    <name type="scientific">Acetohalobium arabaticum (strain ATCC 49924 / DSM 5501 / Z-7288)</name>
    <dbReference type="NCBI Taxonomy" id="574087"/>
    <lineage>
        <taxon>Bacteria</taxon>
        <taxon>Bacillati</taxon>
        <taxon>Bacillota</taxon>
        <taxon>Clostridia</taxon>
        <taxon>Halanaerobiales</taxon>
        <taxon>Halobacteroidaceae</taxon>
        <taxon>Acetohalobium</taxon>
    </lineage>
</organism>
<proteinExistence type="predicted"/>
<dbReference type="InterPro" id="IPR038071">
    <property type="entry name" value="UROD/MetE-like_sf"/>
</dbReference>
<feature type="domain" description="Uroporphyrinogen decarboxylase (URO-D)" evidence="1">
    <location>
        <begin position="5"/>
        <end position="346"/>
    </location>
</feature>
<dbReference type="KEGG" id="aar:Acear_0634"/>
<reference evidence="2 3" key="1">
    <citation type="journal article" date="2010" name="Stand. Genomic Sci.">
        <title>Complete genome sequence of Acetohalobium arabaticum type strain (Z-7288).</title>
        <authorList>
            <person name="Sikorski J."/>
            <person name="Lapidus A."/>
            <person name="Chertkov O."/>
            <person name="Lucas S."/>
            <person name="Copeland A."/>
            <person name="Glavina Del Rio T."/>
            <person name="Nolan M."/>
            <person name="Tice H."/>
            <person name="Cheng J.F."/>
            <person name="Han C."/>
            <person name="Brambilla E."/>
            <person name="Pitluck S."/>
            <person name="Liolios K."/>
            <person name="Ivanova N."/>
            <person name="Mavromatis K."/>
            <person name="Mikhailova N."/>
            <person name="Pati A."/>
            <person name="Bruce D."/>
            <person name="Detter C."/>
            <person name="Tapia R."/>
            <person name="Goodwin L."/>
            <person name="Chen A."/>
            <person name="Palaniappan K."/>
            <person name="Land M."/>
            <person name="Hauser L."/>
            <person name="Chang Y.J."/>
            <person name="Jeffries C.D."/>
            <person name="Rohde M."/>
            <person name="Goker M."/>
            <person name="Spring S."/>
            <person name="Woyke T."/>
            <person name="Bristow J."/>
            <person name="Eisen J.A."/>
            <person name="Markowitz V."/>
            <person name="Hugenholtz P."/>
            <person name="Kyrpides N.C."/>
            <person name="Klenk H.P."/>
        </authorList>
    </citation>
    <scope>NUCLEOTIDE SEQUENCE [LARGE SCALE GENOMIC DNA]</scope>
    <source>
        <strain evidence="3">ATCC 49924 / DSM 5501 / Z-7288</strain>
    </source>
</reference>
<dbReference type="STRING" id="574087.Acear_0634"/>
<evidence type="ECO:0000313" key="3">
    <source>
        <dbReference type="Proteomes" id="UP000001661"/>
    </source>
</evidence>
<dbReference type="Pfam" id="PF01208">
    <property type="entry name" value="URO-D"/>
    <property type="match status" value="1"/>
</dbReference>
<evidence type="ECO:0000313" key="2">
    <source>
        <dbReference type="EMBL" id="ADL12176.1"/>
    </source>
</evidence>
<dbReference type="AlphaFoldDB" id="D9QVB7"/>
<dbReference type="Proteomes" id="UP000001661">
    <property type="component" value="Chromosome"/>
</dbReference>
<evidence type="ECO:0000259" key="1">
    <source>
        <dbReference type="Pfam" id="PF01208"/>
    </source>
</evidence>
<dbReference type="Gene3D" id="3.20.20.210">
    <property type="match status" value="1"/>
</dbReference>
<protein>
    <submittedName>
        <fullName evidence="2">Uroporphyrinogen-III decarboxylase</fullName>
    </submittedName>
</protein>
<dbReference type="RefSeq" id="WP_013277622.1">
    <property type="nucleotide sequence ID" value="NC_014378.1"/>
</dbReference>
<dbReference type="PANTHER" id="PTHR47099:SF1">
    <property type="entry name" value="METHYLCOBAMIDE:COM METHYLTRANSFERASE MTBA"/>
    <property type="match status" value="1"/>
</dbReference>
<dbReference type="OrthoDB" id="9771599at2"/>
<accession>D9QVB7</accession>
<name>D9QVB7_ACEAZ</name>
<dbReference type="GO" id="GO:0006779">
    <property type="term" value="P:porphyrin-containing compound biosynthetic process"/>
    <property type="evidence" value="ECO:0007669"/>
    <property type="project" value="InterPro"/>
</dbReference>
<gene>
    <name evidence="2" type="ordered locus">Acear_0634</name>
</gene>
<dbReference type="GO" id="GO:0004853">
    <property type="term" value="F:uroporphyrinogen decarboxylase activity"/>
    <property type="evidence" value="ECO:0007669"/>
    <property type="project" value="InterPro"/>
</dbReference>
<dbReference type="InterPro" id="IPR000257">
    <property type="entry name" value="Uroporphyrinogen_deCOase"/>
</dbReference>
<dbReference type="SUPFAM" id="SSF51726">
    <property type="entry name" value="UROD/MetE-like"/>
    <property type="match status" value="1"/>
</dbReference>